<evidence type="ECO:0000256" key="10">
    <source>
        <dbReference type="ARBA" id="ARBA00023136"/>
    </source>
</evidence>
<dbReference type="InterPro" id="IPR003661">
    <property type="entry name" value="HisK_dim/P_dom"/>
</dbReference>
<dbReference type="EC" id="2.7.13.3" evidence="3"/>
<dbReference type="Pfam" id="PF02518">
    <property type="entry name" value="HATPase_c"/>
    <property type="match status" value="1"/>
</dbReference>
<keyword evidence="9" id="KW-0902">Two-component regulatory system</keyword>
<sequence length="465" mass="48308">MSLRNRVALAGGAVVLAVLLLASLVIYPVLGAQLTSQHDAALVAAANQAPKLLGAFATGKTAVEGGRAAVPTSPLPAAGVGTAVPAIPAKVIQVGGTSLQFLLPPVSVGPTDGFLAVSQTDTEVADGRHAAYFSDAAYDGVRYRVYTAPLAQYAGVVVRAAVPESEVGDTLRQLRILLAGIVVGGMLLAAAGARLAAGRVLGPVRRLTESVEHVTATGDLSTVVEARGRDEIARLAGAFATMMSALDDSVTTQRRLVADASHELRTPLTSLTTNLELLADGAGLADPEAPVLVSDARRQAGELAGLVNDLVDLARYGQARLHTQDARLDLLAEQVVERATRRTARVEFRTELEECLVHVDPDAVERAIGNLVDNAVKWSPAGGRVVVRVESRGTVSVADEGPGIPEADLPYVFDRFYRSPAARAMPGSGLGLSIVRQIAESHGGTVTAEPLAPGVRLRIALPAMT</sequence>
<evidence type="ECO:0000313" key="13">
    <source>
        <dbReference type="EMBL" id="MDF2254741.1"/>
    </source>
</evidence>
<dbReference type="PANTHER" id="PTHR45436:SF5">
    <property type="entry name" value="SENSOR HISTIDINE KINASE TRCS"/>
    <property type="match status" value="1"/>
</dbReference>
<evidence type="ECO:0000256" key="2">
    <source>
        <dbReference type="ARBA" id="ARBA00004236"/>
    </source>
</evidence>
<dbReference type="RefSeq" id="WP_275807760.1">
    <property type="nucleotide sequence ID" value="NZ_BAAANM010000008.1"/>
</dbReference>
<evidence type="ECO:0000256" key="9">
    <source>
        <dbReference type="ARBA" id="ARBA00023012"/>
    </source>
</evidence>
<keyword evidence="5" id="KW-0808">Transferase</keyword>
<evidence type="ECO:0000256" key="5">
    <source>
        <dbReference type="ARBA" id="ARBA00022679"/>
    </source>
</evidence>
<keyword evidence="6" id="KW-0812">Transmembrane</keyword>
<dbReference type="SMART" id="SM00387">
    <property type="entry name" value="HATPase_c"/>
    <property type="match status" value="1"/>
</dbReference>
<evidence type="ECO:0000256" key="6">
    <source>
        <dbReference type="ARBA" id="ARBA00022692"/>
    </source>
</evidence>
<keyword evidence="8" id="KW-1133">Transmembrane helix</keyword>
<dbReference type="Gene3D" id="3.30.565.10">
    <property type="entry name" value="Histidine kinase-like ATPase, C-terminal domain"/>
    <property type="match status" value="1"/>
</dbReference>
<feature type="domain" description="HAMP" evidence="12">
    <location>
        <begin position="198"/>
        <end position="251"/>
    </location>
</feature>
<feature type="domain" description="Histidine kinase" evidence="11">
    <location>
        <begin position="259"/>
        <end position="465"/>
    </location>
</feature>
<dbReference type="SUPFAM" id="SSF55874">
    <property type="entry name" value="ATPase domain of HSP90 chaperone/DNA topoisomerase II/histidine kinase"/>
    <property type="match status" value="1"/>
</dbReference>
<reference evidence="13 14" key="1">
    <citation type="submission" date="2023-03" db="EMBL/GenBank/DDBJ databases">
        <title>Draft genome sequence of type strain Streptomyces ferralitis JCM 14344.</title>
        <authorList>
            <person name="Klaysubun C."/>
            <person name="Duangmal K."/>
        </authorList>
    </citation>
    <scope>NUCLEOTIDE SEQUENCE [LARGE SCALE GENOMIC DNA]</scope>
    <source>
        <strain evidence="13 14">JCM 14344</strain>
    </source>
</reference>
<dbReference type="SMART" id="SM00304">
    <property type="entry name" value="HAMP"/>
    <property type="match status" value="1"/>
</dbReference>
<accession>A0ABT5YT06</accession>
<evidence type="ECO:0000313" key="14">
    <source>
        <dbReference type="Proteomes" id="UP001220022"/>
    </source>
</evidence>
<dbReference type="PRINTS" id="PR00344">
    <property type="entry name" value="BCTRLSENSOR"/>
</dbReference>
<evidence type="ECO:0000259" key="12">
    <source>
        <dbReference type="PROSITE" id="PS50885"/>
    </source>
</evidence>
<evidence type="ECO:0000256" key="7">
    <source>
        <dbReference type="ARBA" id="ARBA00022777"/>
    </source>
</evidence>
<comment type="caution">
    <text evidence="13">The sequence shown here is derived from an EMBL/GenBank/DDBJ whole genome shotgun (WGS) entry which is preliminary data.</text>
</comment>
<keyword evidence="10" id="KW-0472">Membrane</keyword>
<dbReference type="InterPro" id="IPR036890">
    <property type="entry name" value="HATPase_C_sf"/>
</dbReference>
<dbReference type="SUPFAM" id="SSF158472">
    <property type="entry name" value="HAMP domain-like"/>
    <property type="match status" value="1"/>
</dbReference>
<dbReference type="Gene3D" id="1.10.287.130">
    <property type="match status" value="1"/>
</dbReference>
<dbReference type="PROSITE" id="PS50885">
    <property type="entry name" value="HAMP"/>
    <property type="match status" value="1"/>
</dbReference>
<comment type="subcellular location">
    <subcellularLocation>
        <location evidence="2">Cell membrane</location>
    </subcellularLocation>
</comment>
<evidence type="ECO:0000256" key="4">
    <source>
        <dbReference type="ARBA" id="ARBA00022553"/>
    </source>
</evidence>
<keyword evidence="7 13" id="KW-0418">Kinase</keyword>
<evidence type="ECO:0000256" key="1">
    <source>
        <dbReference type="ARBA" id="ARBA00000085"/>
    </source>
</evidence>
<dbReference type="InterPro" id="IPR003660">
    <property type="entry name" value="HAMP_dom"/>
</dbReference>
<dbReference type="InterPro" id="IPR003594">
    <property type="entry name" value="HATPase_dom"/>
</dbReference>
<dbReference type="InterPro" id="IPR036097">
    <property type="entry name" value="HisK_dim/P_sf"/>
</dbReference>
<dbReference type="CDD" id="cd00082">
    <property type="entry name" value="HisKA"/>
    <property type="match status" value="1"/>
</dbReference>
<evidence type="ECO:0000256" key="3">
    <source>
        <dbReference type="ARBA" id="ARBA00012438"/>
    </source>
</evidence>
<dbReference type="SUPFAM" id="SSF47384">
    <property type="entry name" value="Homodimeric domain of signal transducing histidine kinase"/>
    <property type="match status" value="1"/>
</dbReference>
<evidence type="ECO:0000256" key="8">
    <source>
        <dbReference type="ARBA" id="ARBA00022989"/>
    </source>
</evidence>
<dbReference type="InterPro" id="IPR004358">
    <property type="entry name" value="Sig_transdc_His_kin-like_C"/>
</dbReference>
<keyword evidence="14" id="KW-1185">Reference proteome</keyword>
<gene>
    <name evidence="13" type="ORF">P2L57_03015</name>
</gene>
<dbReference type="CDD" id="cd06225">
    <property type="entry name" value="HAMP"/>
    <property type="match status" value="1"/>
</dbReference>
<organism evidence="13 14">
    <name type="scientific">Streptantibioticus ferralitis</name>
    <dbReference type="NCBI Taxonomy" id="236510"/>
    <lineage>
        <taxon>Bacteria</taxon>
        <taxon>Bacillati</taxon>
        <taxon>Actinomycetota</taxon>
        <taxon>Actinomycetes</taxon>
        <taxon>Kitasatosporales</taxon>
        <taxon>Streptomycetaceae</taxon>
        <taxon>Streptantibioticus</taxon>
    </lineage>
</organism>
<comment type="catalytic activity">
    <reaction evidence="1">
        <text>ATP + protein L-histidine = ADP + protein N-phospho-L-histidine.</text>
        <dbReference type="EC" id="2.7.13.3"/>
    </reaction>
</comment>
<dbReference type="Proteomes" id="UP001220022">
    <property type="component" value="Unassembled WGS sequence"/>
</dbReference>
<dbReference type="InterPro" id="IPR050428">
    <property type="entry name" value="TCS_sensor_his_kinase"/>
</dbReference>
<dbReference type="PROSITE" id="PS50109">
    <property type="entry name" value="HIS_KIN"/>
    <property type="match status" value="1"/>
</dbReference>
<dbReference type="GO" id="GO:0016301">
    <property type="term" value="F:kinase activity"/>
    <property type="evidence" value="ECO:0007669"/>
    <property type="project" value="UniProtKB-KW"/>
</dbReference>
<dbReference type="Pfam" id="PF00512">
    <property type="entry name" value="HisKA"/>
    <property type="match status" value="1"/>
</dbReference>
<dbReference type="InterPro" id="IPR005467">
    <property type="entry name" value="His_kinase_dom"/>
</dbReference>
<dbReference type="CDD" id="cd00075">
    <property type="entry name" value="HATPase"/>
    <property type="match status" value="1"/>
</dbReference>
<protein>
    <recommendedName>
        <fullName evidence="3">histidine kinase</fullName>
        <ecNumber evidence="3">2.7.13.3</ecNumber>
    </recommendedName>
</protein>
<dbReference type="EMBL" id="JARHTQ010000002">
    <property type="protein sequence ID" value="MDF2254741.1"/>
    <property type="molecule type" value="Genomic_DNA"/>
</dbReference>
<dbReference type="SMART" id="SM00388">
    <property type="entry name" value="HisKA"/>
    <property type="match status" value="1"/>
</dbReference>
<proteinExistence type="predicted"/>
<keyword evidence="4" id="KW-0597">Phosphoprotein</keyword>
<name>A0ABT5YT06_9ACTN</name>
<dbReference type="PANTHER" id="PTHR45436">
    <property type="entry name" value="SENSOR HISTIDINE KINASE YKOH"/>
    <property type="match status" value="1"/>
</dbReference>
<dbReference type="Gene3D" id="6.10.340.10">
    <property type="match status" value="1"/>
</dbReference>
<evidence type="ECO:0000259" key="11">
    <source>
        <dbReference type="PROSITE" id="PS50109"/>
    </source>
</evidence>
<dbReference type="Pfam" id="PF00672">
    <property type="entry name" value="HAMP"/>
    <property type="match status" value="1"/>
</dbReference>